<sequence length="297" mass="31926">MKSLAPHRPPNTFRPDAIVLAKRHGVPVLDVVMPVRNEAKALEQSVRRLHGYMREHLPYQTRITIADEASEDDTPRVTQALAEELDGLRVLRFEQKGRGGALNAAWSSSSAPVLASMGVGLSIDLAALAPLTAPLISGHSDVALGFRARHGALGGVSRAEAMLLAVVLRAKFPKARCGLTAIRAEAARELLPHVADADHFFDTELLILAERVGLRLHEVPVDCAADGDRPDAAPPVGDLRGCARLVWERLVGAVPVRHLADRLGSTPARGFLLRQLVRLASSGRQVSEAADARTRLA</sequence>
<dbReference type="RefSeq" id="WP_013138579.1">
    <property type="nucleotide sequence ID" value="NC_014168.1"/>
</dbReference>
<dbReference type="STRING" id="640132.Srot_1665"/>
<dbReference type="CAZy" id="GT2">
    <property type="family name" value="Glycosyltransferase Family 2"/>
</dbReference>
<proteinExistence type="predicted"/>
<dbReference type="InterPro" id="IPR001173">
    <property type="entry name" value="Glyco_trans_2-like"/>
</dbReference>
<dbReference type="HOGENOM" id="CLU_033536_9_0_11"/>
<evidence type="ECO:0000313" key="2">
    <source>
        <dbReference type="EMBL" id="ADG98126.1"/>
    </source>
</evidence>
<dbReference type="GO" id="GO:0016740">
    <property type="term" value="F:transferase activity"/>
    <property type="evidence" value="ECO:0007669"/>
    <property type="project" value="UniProtKB-KW"/>
</dbReference>
<organism evidence="2 3">
    <name type="scientific">Segniliparus rotundus (strain ATCC BAA-972 / CDC 1076 / CIP 108378 / DSM 44985 / JCM 13578)</name>
    <dbReference type="NCBI Taxonomy" id="640132"/>
    <lineage>
        <taxon>Bacteria</taxon>
        <taxon>Bacillati</taxon>
        <taxon>Actinomycetota</taxon>
        <taxon>Actinomycetes</taxon>
        <taxon>Mycobacteriales</taxon>
        <taxon>Segniliparaceae</taxon>
        <taxon>Segniliparus</taxon>
    </lineage>
</organism>
<dbReference type="eggNOG" id="COG1215">
    <property type="taxonomic scope" value="Bacteria"/>
</dbReference>
<dbReference type="GO" id="GO:0006487">
    <property type="term" value="P:protein N-linked glycosylation"/>
    <property type="evidence" value="ECO:0007669"/>
    <property type="project" value="TreeGrafter"/>
</dbReference>
<dbReference type="PANTHER" id="PTHR10859:SF91">
    <property type="entry name" value="DOLICHYL-PHOSPHATE BETA-GLUCOSYLTRANSFERASE"/>
    <property type="match status" value="1"/>
</dbReference>
<dbReference type="Pfam" id="PF00535">
    <property type="entry name" value="Glycos_transf_2"/>
    <property type="match status" value="1"/>
</dbReference>
<dbReference type="Gene3D" id="3.90.550.10">
    <property type="entry name" value="Spore Coat Polysaccharide Biosynthesis Protein SpsA, Chain A"/>
    <property type="match status" value="1"/>
</dbReference>
<keyword evidence="2" id="KW-0808">Transferase</keyword>
<evidence type="ECO:0000259" key="1">
    <source>
        <dbReference type="Pfam" id="PF00535"/>
    </source>
</evidence>
<dbReference type="SUPFAM" id="SSF53448">
    <property type="entry name" value="Nucleotide-diphospho-sugar transferases"/>
    <property type="match status" value="1"/>
</dbReference>
<gene>
    <name evidence="2" type="ordered locus">Srot_1665</name>
</gene>
<dbReference type="PANTHER" id="PTHR10859">
    <property type="entry name" value="GLYCOSYL TRANSFERASE"/>
    <property type="match status" value="1"/>
</dbReference>
<dbReference type="KEGG" id="srt:Srot_1665"/>
<keyword evidence="3" id="KW-1185">Reference proteome</keyword>
<dbReference type="EMBL" id="CP001958">
    <property type="protein sequence ID" value="ADG98126.1"/>
    <property type="molecule type" value="Genomic_DNA"/>
</dbReference>
<dbReference type="AlphaFoldDB" id="D6Z846"/>
<evidence type="ECO:0000313" key="3">
    <source>
        <dbReference type="Proteomes" id="UP000002247"/>
    </source>
</evidence>
<dbReference type="Proteomes" id="UP000002247">
    <property type="component" value="Chromosome"/>
</dbReference>
<dbReference type="InterPro" id="IPR029044">
    <property type="entry name" value="Nucleotide-diphossugar_trans"/>
</dbReference>
<feature type="domain" description="Glycosyltransferase 2-like" evidence="1">
    <location>
        <begin position="31"/>
        <end position="151"/>
    </location>
</feature>
<name>D6Z846_SEGRD</name>
<reference evidence="2 3" key="1">
    <citation type="journal article" date="2010" name="Stand. Genomic Sci.">
        <title>Complete genome sequence of Segniliparus rotundus type strain (CDC 1076).</title>
        <authorList>
            <person name="Sikorski J."/>
            <person name="Lapidus A."/>
            <person name="Copeland A."/>
            <person name="Misra M."/>
            <person name="Glavina Del Rio T."/>
            <person name="Nolan M."/>
            <person name="Lucas S."/>
            <person name="Chen F."/>
            <person name="Tice H."/>
            <person name="Cheng J.F."/>
            <person name="Jando M."/>
            <person name="Schneider S."/>
            <person name="Bruce D."/>
            <person name="Goodwin L."/>
            <person name="Pitluck S."/>
            <person name="Liolios K."/>
            <person name="Mikhailova N."/>
            <person name="Pati A."/>
            <person name="Ivanova N."/>
            <person name="Mavromatis K."/>
            <person name="Chen A."/>
            <person name="Palaniappan K."/>
            <person name="Chertkov O."/>
            <person name="Land M."/>
            <person name="Hauser L."/>
            <person name="Chang Y.J."/>
            <person name="Jeffries C.D."/>
            <person name="Brettin T."/>
            <person name="Detter J.C."/>
            <person name="Han C."/>
            <person name="Rohde M."/>
            <person name="Goker M."/>
            <person name="Bristow J."/>
            <person name="Eisen J.A."/>
            <person name="Markowitz V."/>
            <person name="Hugenholtz P."/>
            <person name="Kyrpides N.C."/>
            <person name="Klenk H.P."/>
        </authorList>
    </citation>
    <scope>NUCLEOTIDE SEQUENCE [LARGE SCALE GENOMIC DNA]</scope>
    <source>
        <strain evidence="3">ATCC BAA-972 / CDC 1076 / CIP 108378 / DSM 44985 / JCM 13578</strain>
    </source>
</reference>
<protein>
    <submittedName>
        <fullName evidence="2">Glycosyl transferase family 2</fullName>
    </submittedName>
</protein>
<accession>D6Z846</accession>